<evidence type="ECO:0000259" key="7">
    <source>
        <dbReference type="Pfam" id="PF00933"/>
    </source>
</evidence>
<dbReference type="Pfam" id="PF00933">
    <property type="entry name" value="Glyco_hydro_3"/>
    <property type="match status" value="1"/>
</dbReference>
<evidence type="ECO:0000256" key="6">
    <source>
        <dbReference type="ARBA" id="ARBA00023295"/>
    </source>
</evidence>
<dbReference type="SUPFAM" id="SSF51445">
    <property type="entry name" value="(Trans)glycosidases"/>
    <property type="match status" value="1"/>
</dbReference>
<sequence>MIRSRSISGVVGVLLLSILAVSGCGTSHPESSKQVKLAGGAIPLIHADGLLFRDLDRSGVLEPYKDWRRPAAVRAADLVSRMTLEEKAGAMMHANPPAKEAAGVPGAGSVWDMAAVGHLVLDRHVTFFLNRLKADPASLANQQNALQAIAEQGRLGIPVTISSDPRSQFSYAQGVSVDAGAFTKWPDPVGMAATGDPELVRRFADSVRREYLAVGIRMALSPQADLAVNPRWHRSSGTFGSDPAASARFVRAYVAGMQDGESGIHRSSVVSVIKHWVGYGATMNDGADAHNYYGRLLDIDGANIERHIMPFTGAFTARVGAVMPSYGMPAAPFRVRGSAEPVESVGMGFNRAMLTDVLRGRMGFDGVVLSDWQITDDCTRVCRNGANPGEKPQFSDIAMPWGVEALDKAGRYVKAIDAGVDQFGGTSDPEIVVGLVRSGRLDVSRVDAAVRRIMTQKFEQGLFEDPYVDAGRASSIVGNAEFRRIALDAQHRSQVLLKNGRHLLPVSRRMTKVFVYGFDAEAMRRRGFTVVQRPEEADFAVVGMATPFEMLHPNFFFGARYREGSTRFRADDPAFAVLEKTAAVVPTIASIYMERPIDLSGIANRATAIVANFGAAPDAIVDVLTGESGPVARLPYDLVWTDRLHEQTNEPVSYRMGEGLKY</sequence>
<evidence type="ECO:0000256" key="4">
    <source>
        <dbReference type="ARBA" id="ARBA00022729"/>
    </source>
</evidence>
<evidence type="ECO:0000256" key="3">
    <source>
        <dbReference type="ARBA" id="ARBA00012744"/>
    </source>
</evidence>
<evidence type="ECO:0000256" key="2">
    <source>
        <dbReference type="ARBA" id="ARBA00005336"/>
    </source>
</evidence>
<dbReference type="InterPro" id="IPR036881">
    <property type="entry name" value="Glyco_hydro_3_C_sf"/>
</dbReference>
<dbReference type="Proteomes" id="UP000494125">
    <property type="component" value="Unassembled WGS sequence"/>
</dbReference>
<dbReference type="InterPro" id="IPR017853">
    <property type="entry name" value="GH"/>
</dbReference>
<feature type="domain" description="Glycoside hydrolase family 3 N-terminal" evidence="7">
    <location>
        <begin position="120"/>
        <end position="455"/>
    </location>
</feature>
<dbReference type="InterPro" id="IPR001764">
    <property type="entry name" value="Glyco_hydro_3_N"/>
</dbReference>
<dbReference type="GO" id="GO:0009251">
    <property type="term" value="P:glucan catabolic process"/>
    <property type="evidence" value="ECO:0007669"/>
    <property type="project" value="TreeGrafter"/>
</dbReference>
<dbReference type="InterPro" id="IPR036962">
    <property type="entry name" value="Glyco_hydro_3_N_sf"/>
</dbReference>
<keyword evidence="6" id="KW-0326">Glycosidase</keyword>
<dbReference type="Gene3D" id="3.20.20.300">
    <property type="entry name" value="Glycoside hydrolase, family 3, N-terminal domain"/>
    <property type="match status" value="1"/>
</dbReference>
<dbReference type="Gene3D" id="3.40.50.1700">
    <property type="entry name" value="Glycoside hydrolase family 3 C-terminal domain"/>
    <property type="match status" value="1"/>
</dbReference>
<dbReference type="PANTHER" id="PTHR30620:SF16">
    <property type="entry name" value="LYSOSOMAL BETA GLUCOSIDASE"/>
    <property type="match status" value="1"/>
</dbReference>
<dbReference type="EMBL" id="CABVPN010000020">
    <property type="protein sequence ID" value="VWB85692.1"/>
    <property type="molecule type" value="Genomic_DNA"/>
</dbReference>
<dbReference type="GO" id="GO:0008422">
    <property type="term" value="F:beta-glucosidase activity"/>
    <property type="evidence" value="ECO:0007669"/>
    <property type="project" value="UniProtKB-EC"/>
</dbReference>
<protein>
    <recommendedName>
        <fullName evidence="3">beta-glucosidase</fullName>
        <ecNumber evidence="3">3.2.1.21</ecNumber>
    </recommendedName>
</protein>
<comment type="catalytic activity">
    <reaction evidence="1">
        <text>Hydrolysis of terminal, non-reducing beta-D-glucosyl residues with release of beta-D-glucose.</text>
        <dbReference type="EC" id="3.2.1.21"/>
    </reaction>
</comment>
<dbReference type="PANTHER" id="PTHR30620">
    <property type="entry name" value="PERIPLASMIC BETA-GLUCOSIDASE-RELATED"/>
    <property type="match status" value="1"/>
</dbReference>
<keyword evidence="4" id="KW-0732">Signal</keyword>
<proteinExistence type="inferred from homology"/>
<dbReference type="PROSITE" id="PS51257">
    <property type="entry name" value="PROKAR_LIPOPROTEIN"/>
    <property type="match status" value="1"/>
</dbReference>
<dbReference type="EC" id="3.2.1.21" evidence="3"/>
<dbReference type="AlphaFoldDB" id="A0A6P2MJV4"/>
<gene>
    <name evidence="8" type="ORF">BDI24065_04112</name>
</gene>
<organism evidence="8 9">
    <name type="scientific">Burkholderia diffusa</name>
    <dbReference type="NCBI Taxonomy" id="488732"/>
    <lineage>
        <taxon>Bacteria</taxon>
        <taxon>Pseudomonadati</taxon>
        <taxon>Pseudomonadota</taxon>
        <taxon>Betaproteobacteria</taxon>
        <taxon>Burkholderiales</taxon>
        <taxon>Burkholderiaceae</taxon>
        <taxon>Burkholderia</taxon>
        <taxon>Burkholderia cepacia complex</taxon>
    </lineage>
</organism>
<evidence type="ECO:0000256" key="1">
    <source>
        <dbReference type="ARBA" id="ARBA00000448"/>
    </source>
</evidence>
<dbReference type="InterPro" id="IPR051915">
    <property type="entry name" value="Cellulose_Degrad_GH3"/>
</dbReference>
<reference evidence="8 9" key="1">
    <citation type="submission" date="2019-09" db="EMBL/GenBank/DDBJ databases">
        <authorList>
            <person name="Depoorter E."/>
        </authorList>
    </citation>
    <scope>NUCLEOTIDE SEQUENCE [LARGE SCALE GENOMIC DNA]</scope>
    <source>
        <strain evidence="8">LMG 24065</strain>
    </source>
</reference>
<evidence type="ECO:0000313" key="9">
    <source>
        <dbReference type="Proteomes" id="UP000494125"/>
    </source>
</evidence>
<comment type="similarity">
    <text evidence="2">Belongs to the glycosyl hydrolase 3 family.</text>
</comment>
<dbReference type="SUPFAM" id="SSF52279">
    <property type="entry name" value="Beta-D-glucan exohydrolase, C-terminal domain"/>
    <property type="match status" value="1"/>
</dbReference>
<keyword evidence="5" id="KW-0378">Hydrolase</keyword>
<name>A0A6P2MJV4_9BURK</name>
<evidence type="ECO:0000256" key="5">
    <source>
        <dbReference type="ARBA" id="ARBA00022801"/>
    </source>
</evidence>
<evidence type="ECO:0000313" key="8">
    <source>
        <dbReference type="EMBL" id="VWB85692.1"/>
    </source>
</evidence>
<accession>A0A6P2MJV4</accession>
<keyword evidence="9" id="KW-1185">Reference proteome</keyword>
<dbReference type="PRINTS" id="PR00133">
    <property type="entry name" value="GLHYDRLASE3"/>
</dbReference>